<dbReference type="EMBL" id="JADOBI010000001">
    <property type="protein sequence ID" value="MBF7978104.1"/>
    <property type="molecule type" value="Genomic_DNA"/>
</dbReference>
<evidence type="ECO:0000256" key="1">
    <source>
        <dbReference type="SAM" id="Phobius"/>
    </source>
</evidence>
<comment type="caution">
    <text evidence="2">The sequence shown here is derived from an EMBL/GenBank/DDBJ whole genome shotgun (WGS) entry which is preliminary data.</text>
</comment>
<evidence type="ECO:0000313" key="3">
    <source>
        <dbReference type="Proteomes" id="UP000636811"/>
    </source>
</evidence>
<sequence>MIKSMPDKIASVASYCVSGTLVCGGGVSQWMHDLDWNQVAVVSGIVIGIATFLVNVYYKNRQTKAYEAALNRGYKTTPPQED</sequence>
<keyword evidence="1" id="KW-1133">Transmembrane helix</keyword>
<dbReference type="InterPro" id="IPR007054">
    <property type="entry name" value="Lysis_S"/>
</dbReference>
<keyword evidence="1" id="KW-0812">Transmembrane</keyword>
<name>A0ABS0E488_9GAMM</name>
<gene>
    <name evidence="2" type="ORF">IV433_01620</name>
</gene>
<keyword evidence="1" id="KW-0472">Membrane</keyword>
<dbReference type="RefSeq" id="WP_195812703.1">
    <property type="nucleotide sequence ID" value="NZ_JADOBI010000001.1"/>
</dbReference>
<feature type="transmembrane region" description="Helical" evidence="1">
    <location>
        <begin position="38"/>
        <end position="58"/>
    </location>
</feature>
<proteinExistence type="predicted"/>
<reference evidence="2 3" key="1">
    <citation type="submission" date="2020-11" db="EMBL/GenBank/DDBJ databases">
        <title>Taxonomic investigation of Rahnella strains.</title>
        <authorList>
            <person name="Lee S.D."/>
        </authorList>
    </citation>
    <scope>NUCLEOTIDE SEQUENCE [LARGE SCALE GENOMIC DNA]</scope>
    <source>
        <strain evidence="2 3">SAP-17</strain>
    </source>
</reference>
<keyword evidence="3" id="KW-1185">Reference proteome</keyword>
<evidence type="ECO:0000313" key="2">
    <source>
        <dbReference type="EMBL" id="MBF7978104.1"/>
    </source>
</evidence>
<dbReference type="Proteomes" id="UP000636811">
    <property type="component" value="Unassembled WGS sequence"/>
</dbReference>
<dbReference type="Pfam" id="PF04971">
    <property type="entry name" value="Phage_holin_2_1"/>
    <property type="match status" value="1"/>
</dbReference>
<organism evidence="2 3">
    <name type="scientific">Rahnella laticis</name>
    <dbReference type="NCBI Taxonomy" id="2787622"/>
    <lineage>
        <taxon>Bacteria</taxon>
        <taxon>Pseudomonadati</taxon>
        <taxon>Pseudomonadota</taxon>
        <taxon>Gammaproteobacteria</taxon>
        <taxon>Enterobacterales</taxon>
        <taxon>Yersiniaceae</taxon>
        <taxon>Rahnella</taxon>
    </lineage>
</organism>
<accession>A0ABS0E488</accession>
<protein>
    <submittedName>
        <fullName evidence="2">Class II holin family protein</fullName>
    </submittedName>
</protein>
<feature type="transmembrane region" description="Helical" evidence="1">
    <location>
        <begin position="12"/>
        <end position="32"/>
    </location>
</feature>